<organism evidence="4 5">
    <name type="scientific">Caenorhabditis elegans</name>
    <dbReference type="NCBI Taxonomy" id="6239"/>
    <lineage>
        <taxon>Eukaryota</taxon>
        <taxon>Metazoa</taxon>
        <taxon>Ecdysozoa</taxon>
        <taxon>Nematoda</taxon>
        <taxon>Chromadorea</taxon>
        <taxon>Rhabditida</taxon>
        <taxon>Rhabditina</taxon>
        <taxon>Rhabditomorpha</taxon>
        <taxon>Rhabditoidea</taxon>
        <taxon>Rhabditidae</taxon>
        <taxon>Peloderinae</taxon>
        <taxon>Caenorhabditis</taxon>
    </lineage>
</organism>
<evidence type="ECO:0000256" key="1">
    <source>
        <dbReference type="ARBA" id="ARBA00004123"/>
    </source>
</evidence>
<dbReference type="InterPro" id="IPR009057">
    <property type="entry name" value="Homeodomain-like_sf"/>
</dbReference>
<keyword evidence="2 4" id="KW-0371">Homeobox</keyword>
<dbReference type="EMBL" id="BX284605">
    <property type="protein sequence ID" value="CAA98254.2"/>
    <property type="molecule type" value="Genomic_DNA"/>
</dbReference>
<dbReference type="AGR" id="WB:WBGene00008242"/>
<dbReference type="GO" id="GO:0005634">
    <property type="term" value="C:nucleus"/>
    <property type="evidence" value="ECO:0007669"/>
    <property type="project" value="UniProtKB-SubCell"/>
</dbReference>
<dbReference type="SMART" id="SM00389">
    <property type="entry name" value="HOX"/>
    <property type="match status" value="1"/>
</dbReference>
<dbReference type="Proteomes" id="UP000001940">
    <property type="component" value="Chromosome V"/>
</dbReference>
<dbReference type="WormBase" id="C50H2.6">
    <property type="protein sequence ID" value="CE42489"/>
    <property type="gene ID" value="WBGene00008242"/>
    <property type="gene designation" value="ceh-75"/>
</dbReference>
<comment type="subcellular location">
    <subcellularLocation>
        <location evidence="1 2">Nucleus</location>
    </subcellularLocation>
</comment>
<keyword evidence="5" id="KW-1185">Reference proteome</keyword>
<evidence type="ECO:0000313" key="5">
    <source>
        <dbReference type="Proteomes" id="UP000001940"/>
    </source>
</evidence>
<feature type="domain" description="Homeobox" evidence="3">
    <location>
        <begin position="121"/>
        <end position="184"/>
    </location>
</feature>
<gene>
    <name evidence="4 6" type="primary">ceh-75</name>
    <name evidence="6" type="ORF">C50H2.6</name>
    <name evidence="4" type="ORF">CELE_C50H2.6</name>
</gene>
<accession>Q18764</accession>
<dbReference type="UCSC" id="C50H2.6">
    <property type="organism name" value="c. elegans"/>
</dbReference>
<evidence type="ECO:0000313" key="6">
    <source>
        <dbReference type="WormBase" id="C50H2.6"/>
    </source>
</evidence>
<dbReference type="SUPFAM" id="SSF46689">
    <property type="entry name" value="Homeodomain-like"/>
    <property type="match status" value="1"/>
</dbReference>
<name>Q18764_CAEEL</name>
<proteinExistence type="predicted"/>
<dbReference type="FunCoup" id="Q18764">
    <property type="interactions" value="308"/>
</dbReference>
<dbReference type="OrthoDB" id="5901078at2759"/>
<evidence type="ECO:0000256" key="2">
    <source>
        <dbReference type="RuleBase" id="RU000682"/>
    </source>
</evidence>
<dbReference type="InterPro" id="IPR001356">
    <property type="entry name" value="HD"/>
</dbReference>
<keyword evidence="2 4" id="KW-0238">DNA-binding</keyword>
<dbReference type="KEGG" id="cel:CELE_C50H2.6"/>
<sequence length="188" mass="21130">MASLAKSIVLTAIGEGRVSVDKIKAFIPRVPMNDLFRLKCEMAVALREARPQDVLMMSENLQASEDDLTFINNMIKCAHNQISMDNAFLALGLVPPLPATFCSAASIDNNAVKSCKNKSTTLHAKILLSKEVRFQLTMKFERNCGVFSKAEIQTLAEKYNMTCKQIKQYFRNLRFRSKGHDSMKMSSK</sequence>
<dbReference type="Gene3D" id="1.10.10.60">
    <property type="entry name" value="Homeodomain-like"/>
    <property type="match status" value="1"/>
</dbReference>
<dbReference type="STRING" id="6239.C50H2.6.1"/>
<dbReference type="CDD" id="cd00086">
    <property type="entry name" value="homeodomain"/>
    <property type="match status" value="1"/>
</dbReference>
<dbReference type="HOGENOM" id="CLU_1442308_0_0_1"/>
<dbReference type="GeneID" id="183690"/>
<dbReference type="SMR" id="Q18764"/>
<dbReference type="GO" id="GO:0003677">
    <property type="term" value="F:DNA binding"/>
    <property type="evidence" value="ECO:0007669"/>
    <property type="project" value="UniProtKB-KW"/>
</dbReference>
<evidence type="ECO:0000259" key="3">
    <source>
        <dbReference type="SMART" id="SM00389"/>
    </source>
</evidence>
<dbReference type="OMA" id="CANMLNT"/>
<reference evidence="4 5" key="1">
    <citation type="journal article" date="1998" name="Science">
        <title>Genome sequence of the nematode C. elegans: a platform for investigating biology.</title>
        <authorList>
            <consortium name="The C. elegans sequencing consortium"/>
            <person name="Sulson J.E."/>
            <person name="Waterston R."/>
        </authorList>
    </citation>
    <scope>NUCLEOTIDE SEQUENCE [LARGE SCALE GENOMIC DNA]</scope>
    <source>
        <strain evidence="4 5">Bristol N2</strain>
    </source>
</reference>
<evidence type="ECO:0000313" key="4">
    <source>
        <dbReference type="EMBL" id="CAA98254.2"/>
    </source>
</evidence>
<keyword evidence="2" id="KW-0539">Nucleus</keyword>
<dbReference type="Pfam" id="PF00046">
    <property type="entry name" value="Homeodomain"/>
    <property type="match status" value="1"/>
</dbReference>
<dbReference type="PaxDb" id="6239-C50H2.6"/>
<dbReference type="RefSeq" id="NP_505554.2">
    <property type="nucleotide sequence ID" value="NM_073153.4"/>
</dbReference>
<dbReference type="CTD" id="183690"/>
<protein>
    <submittedName>
        <fullName evidence="4">Homeobox domain-containing protein</fullName>
    </submittedName>
</protein>
<dbReference type="eggNOG" id="ENOG502TIS4">
    <property type="taxonomic scope" value="Eukaryota"/>
</dbReference>
<dbReference type="AlphaFoldDB" id="Q18764"/>
<dbReference type="InParanoid" id="Q18764"/>